<feature type="domain" description="C2H2-type" evidence="7">
    <location>
        <begin position="353"/>
        <end position="380"/>
    </location>
</feature>
<evidence type="ECO:0000256" key="3">
    <source>
        <dbReference type="ARBA" id="ARBA00022771"/>
    </source>
</evidence>
<protein>
    <recommendedName>
        <fullName evidence="7">C2H2-type domain-containing protein</fullName>
    </recommendedName>
</protein>
<feature type="domain" description="C2H2-type" evidence="7">
    <location>
        <begin position="387"/>
        <end position="409"/>
    </location>
</feature>
<dbReference type="InterPro" id="IPR036236">
    <property type="entry name" value="Znf_C2H2_sf"/>
</dbReference>
<dbReference type="PANTHER" id="PTHR24379">
    <property type="entry name" value="KRAB AND ZINC FINGER DOMAIN-CONTAINING"/>
    <property type="match status" value="1"/>
</dbReference>
<dbReference type="SUPFAM" id="SSF57667">
    <property type="entry name" value="beta-beta-alpha zinc fingers"/>
    <property type="match status" value="5"/>
</dbReference>
<evidence type="ECO:0000256" key="2">
    <source>
        <dbReference type="ARBA" id="ARBA00022737"/>
    </source>
</evidence>
<keyword evidence="2" id="KW-0677">Repeat</keyword>
<feature type="domain" description="C2H2-type" evidence="7">
    <location>
        <begin position="224"/>
        <end position="252"/>
    </location>
</feature>
<dbReference type="Pfam" id="PF00096">
    <property type="entry name" value="zf-C2H2"/>
    <property type="match status" value="5"/>
</dbReference>
<keyword evidence="4" id="KW-0862">Zinc</keyword>
<dbReference type="SMART" id="SM00355">
    <property type="entry name" value="ZnF_C2H2"/>
    <property type="match status" value="9"/>
</dbReference>
<evidence type="ECO:0000256" key="6">
    <source>
        <dbReference type="SAM" id="MobiDB-lite"/>
    </source>
</evidence>
<feature type="domain" description="C2H2-type" evidence="7">
    <location>
        <begin position="491"/>
        <end position="518"/>
    </location>
</feature>
<keyword evidence="9" id="KW-1185">Reference proteome</keyword>
<accession>A0ABQ8T481</accession>
<evidence type="ECO:0000313" key="9">
    <source>
        <dbReference type="Proteomes" id="UP001148838"/>
    </source>
</evidence>
<evidence type="ECO:0000256" key="4">
    <source>
        <dbReference type="ARBA" id="ARBA00022833"/>
    </source>
</evidence>
<dbReference type="Proteomes" id="UP001148838">
    <property type="component" value="Unassembled WGS sequence"/>
</dbReference>
<keyword evidence="3 5" id="KW-0863">Zinc-finger</keyword>
<organism evidence="8 9">
    <name type="scientific">Periplaneta americana</name>
    <name type="common">American cockroach</name>
    <name type="synonym">Blatta americana</name>
    <dbReference type="NCBI Taxonomy" id="6978"/>
    <lineage>
        <taxon>Eukaryota</taxon>
        <taxon>Metazoa</taxon>
        <taxon>Ecdysozoa</taxon>
        <taxon>Arthropoda</taxon>
        <taxon>Hexapoda</taxon>
        <taxon>Insecta</taxon>
        <taxon>Pterygota</taxon>
        <taxon>Neoptera</taxon>
        <taxon>Polyneoptera</taxon>
        <taxon>Dictyoptera</taxon>
        <taxon>Blattodea</taxon>
        <taxon>Blattoidea</taxon>
        <taxon>Blattidae</taxon>
        <taxon>Blattinae</taxon>
        <taxon>Periplaneta</taxon>
    </lineage>
</organism>
<evidence type="ECO:0000259" key="7">
    <source>
        <dbReference type="PROSITE" id="PS50157"/>
    </source>
</evidence>
<proteinExistence type="predicted"/>
<feature type="domain" description="C2H2-type" evidence="7">
    <location>
        <begin position="196"/>
        <end position="223"/>
    </location>
</feature>
<dbReference type="Gene3D" id="3.30.160.60">
    <property type="entry name" value="Classic Zinc Finger"/>
    <property type="match status" value="7"/>
</dbReference>
<comment type="caution">
    <text evidence="8">The sequence shown here is derived from an EMBL/GenBank/DDBJ whole genome shotgun (WGS) entry which is preliminary data.</text>
</comment>
<gene>
    <name evidence="8" type="ORF">ANN_11153</name>
</gene>
<dbReference type="PANTHER" id="PTHR24379:SF121">
    <property type="entry name" value="C2H2-TYPE DOMAIN-CONTAINING PROTEIN"/>
    <property type="match status" value="1"/>
</dbReference>
<feature type="domain" description="C2H2-type" evidence="7">
    <location>
        <begin position="458"/>
        <end position="485"/>
    </location>
</feature>
<evidence type="ECO:0000313" key="8">
    <source>
        <dbReference type="EMBL" id="KAJ4441299.1"/>
    </source>
</evidence>
<keyword evidence="1" id="KW-0479">Metal-binding</keyword>
<feature type="domain" description="C2H2-type" evidence="7">
    <location>
        <begin position="294"/>
        <end position="321"/>
    </location>
</feature>
<feature type="domain" description="C2H2-type" evidence="7">
    <location>
        <begin position="430"/>
        <end position="457"/>
    </location>
</feature>
<reference evidence="8 9" key="1">
    <citation type="journal article" date="2022" name="Allergy">
        <title>Genome assembly and annotation of Periplaneta americana reveal a comprehensive cockroach allergen profile.</title>
        <authorList>
            <person name="Wang L."/>
            <person name="Xiong Q."/>
            <person name="Saelim N."/>
            <person name="Wang L."/>
            <person name="Nong W."/>
            <person name="Wan A.T."/>
            <person name="Shi M."/>
            <person name="Liu X."/>
            <person name="Cao Q."/>
            <person name="Hui J.H.L."/>
            <person name="Sookrung N."/>
            <person name="Leung T.F."/>
            <person name="Tungtrongchitr A."/>
            <person name="Tsui S.K.W."/>
        </authorList>
    </citation>
    <scope>NUCLEOTIDE SEQUENCE [LARGE SCALE GENOMIC DNA]</scope>
    <source>
        <strain evidence="8">PWHHKU_190912</strain>
    </source>
</reference>
<sequence>MTQELLNFFDRFLSFLKDAEVLQSYSFSHSTIVSILETRKEEEFLTRFISFMECLKTTLRKCERIQSAAKPVDEDVITFETDMRENIEWPLNKTDRDEPKIINLDEKSHTTWSEFADHSNDSFQNHQEDKDKREDNIDPNKSDLPELDMVVMASAHNENLEELDCIENSSSEANRTPSIESKQKCMKFVRLPNGMYSCPACDKTFNTRSAIVRHYRTHTGERPFPCEYCHKMFASKSSVESHLLRQHNVNTESALACQEKDDHIKESFYEELAHTFDQLSRYGEDYTHSEASNYKCHQCGSKFKHKSSLSAHAKCHESSGLLPCPVIGCRRAERGFLLPRSVQAHLRNQHQRFLCANCGREFGSKQSLLEHEKLHSSQVPLEESRLHVCHLCPKRFSQKTKLSAHIKTHLQLSWDIPCSLLLTFFQEPSHACNICGKRFHRKDVQTNHMFLHSGQRPFSCAHCGKAFAFKSNLSTHLATHPSDAGHQQVEFVCPECGKKFRHRSSLTLHRKAHSGQFNHTCAACGKKFEEEVTMRDICAAMTQNVHFNVRLHVKVTRNANIAENIFEDYIQNDFNLETLFASITRKMLRLLICSVQSSL</sequence>
<dbReference type="EMBL" id="JAJSOF020000015">
    <property type="protein sequence ID" value="KAJ4441299.1"/>
    <property type="molecule type" value="Genomic_DNA"/>
</dbReference>
<evidence type="ECO:0000256" key="1">
    <source>
        <dbReference type="ARBA" id="ARBA00022723"/>
    </source>
</evidence>
<dbReference type="PROSITE" id="PS50157">
    <property type="entry name" value="ZINC_FINGER_C2H2_2"/>
    <property type="match status" value="8"/>
</dbReference>
<evidence type="ECO:0000256" key="5">
    <source>
        <dbReference type="PROSITE-ProRule" id="PRU00042"/>
    </source>
</evidence>
<dbReference type="PROSITE" id="PS00028">
    <property type="entry name" value="ZINC_FINGER_C2H2_1"/>
    <property type="match status" value="8"/>
</dbReference>
<dbReference type="InterPro" id="IPR013087">
    <property type="entry name" value="Znf_C2H2_type"/>
</dbReference>
<feature type="region of interest" description="Disordered" evidence="6">
    <location>
        <begin position="117"/>
        <end position="144"/>
    </location>
</feature>
<name>A0ABQ8T481_PERAM</name>